<gene>
    <name evidence="2" type="ORF">EKO27_g11098</name>
</gene>
<reference evidence="2 3" key="1">
    <citation type="submission" date="2018-12" db="EMBL/GenBank/DDBJ databases">
        <title>Draft genome sequence of Xylaria grammica IHI A82.</title>
        <authorList>
            <person name="Buettner E."/>
            <person name="Kellner H."/>
        </authorList>
    </citation>
    <scope>NUCLEOTIDE SEQUENCE [LARGE SCALE GENOMIC DNA]</scope>
    <source>
        <strain evidence="2 3">IHI A82</strain>
    </source>
</reference>
<keyword evidence="1" id="KW-0812">Transmembrane</keyword>
<protein>
    <submittedName>
        <fullName evidence="2">Uncharacterized protein</fullName>
    </submittedName>
</protein>
<evidence type="ECO:0000313" key="2">
    <source>
        <dbReference type="EMBL" id="RWA04011.1"/>
    </source>
</evidence>
<sequence>MVLFVVGIISLLLFSLAIIEMVIFFASALAVWGLVLTFFMLRDIRLLFRVLRWSASIWLLLLGVVVSEVLREGLVVNGDAPLYWNVQAAWTFWFVLVGLSFFDWRFLLPAVALPIWFLAQPEIQILLNFGLVRLGWMGIVHNPFVWVTTQTRMLEFSIHTRVLADEWIGKLILPVVRALNRFFDHVAGGLLWTVDGNWEKMRTPPPRWTLLPFAWYLY</sequence>
<evidence type="ECO:0000313" key="3">
    <source>
        <dbReference type="Proteomes" id="UP000286045"/>
    </source>
</evidence>
<dbReference type="AlphaFoldDB" id="A0A439CPD5"/>
<feature type="transmembrane region" description="Helical" evidence="1">
    <location>
        <begin position="6"/>
        <end position="39"/>
    </location>
</feature>
<evidence type="ECO:0000256" key="1">
    <source>
        <dbReference type="SAM" id="Phobius"/>
    </source>
</evidence>
<accession>A0A439CPD5</accession>
<feature type="transmembrane region" description="Helical" evidence="1">
    <location>
        <begin position="51"/>
        <end position="70"/>
    </location>
</feature>
<keyword evidence="1" id="KW-0472">Membrane</keyword>
<comment type="caution">
    <text evidence="2">The sequence shown here is derived from an EMBL/GenBank/DDBJ whole genome shotgun (WGS) entry which is preliminary data.</text>
</comment>
<dbReference type="EMBL" id="RYZI01000651">
    <property type="protein sequence ID" value="RWA04011.1"/>
    <property type="molecule type" value="Genomic_DNA"/>
</dbReference>
<keyword evidence="3" id="KW-1185">Reference proteome</keyword>
<feature type="transmembrane region" description="Helical" evidence="1">
    <location>
        <begin position="90"/>
        <end position="118"/>
    </location>
</feature>
<organism evidence="2 3">
    <name type="scientific">Xylaria grammica</name>
    <dbReference type="NCBI Taxonomy" id="363999"/>
    <lineage>
        <taxon>Eukaryota</taxon>
        <taxon>Fungi</taxon>
        <taxon>Dikarya</taxon>
        <taxon>Ascomycota</taxon>
        <taxon>Pezizomycotina</taxon>
        <taxon>Sordariomycetes</taxon>
        <taxon>Xylariomycetidae</taxon>
        <taxon>Xylariales</taxon>
        <taxon>Xylariaceae</taxon>
        <taxon>Xylaria</taxon>
    </lineage>
</organism>
<proteinExistence type="predicted"/>
<dbReference type="Proteomes" id="UP000286045">
    <property type="component" value="Unassembled WGS sequence"/>
</dbReference>
<keyword evidence="1" id="KW-1133">Transmembrane helix</keyword>
<name>A0A439CPD5_9PEZI</name>